<organism evidence="2 3">
    <name type="scientific">Eiseniibacteriota bacterium</name>
    <dbReference type="NCBI Taxonomy" id="2212470"/>
    <lineage>
        <taxon>Bacteria</taxon>
        <taxon>Candidatus Eiseniibacteriota</taxon>
    </lineage>
</organism>
<sequence>MDGETFKRRLVSLCMKDLPGLPKKEEDRHVLLKSIVLTMNPQKEYSHKELQEILIEWLEGVGRSVGSDHAALRREMVDDGFLTRDPAGTTYKINSQAPVNSAFDETVESIDTVAAVEEGRRLKAEKKRQFMQTKQGKGASG</sequence>
<comment type="caution">
    <text evidence="2">The sequence shown here is derived from an EMBL/GenBank/DDBJ whole genome shotgun (WGS) entry which is preliminary data.</text>
</comment>
<reference evidence="2" key="1">
    <citation type="submission" date="2021-05" db="EMBL/GenBank/DDBJ databases">
        <title>Energy efficiency and biological interactions define the core microbiome of deep oligotrophic groundwater.</title>
        <authorList>
            <person name="Mehrshad M."/>
            <person name="Lopez-Fernandez M."/>
            <person name="Bell E."/>
            <person name="Bernier-Latmani R."/>
            <person name="Bertilsson S."/>
            <person name="Dopson M."/>
        </authorList>
    </citation>
    <scope>NUCLEOTIDE SEQUENCE</scope>
    <source>
        <strain evidence="2">Modern_marine.mb.64</strain>
    </source>
</reference>
<dbReference type="Pfam" id="PF09860">
    <property type="entry name" value="DUF2087"/>
    <property type="match status" value="1"/>
</dbReference>
<evidence type="ECO:0000313" key="2">
    <source>
        <dbReference type="EMBL" id="MBU2692661.1"/>
    </source>
</evidence>
<feature type="domain" description="DUF2087" evidence="1">
    <location>
        <begin position="20"/>
        <end position="92"/>
    </location>
</feature>
<dbReference type="AlphaFoldDB" id="A0A948RYA1"/>
<accession>A0A948RYA1</accession>
<evidence type="ECO:0000259" key="1">
    <source>
        <dbReference type="Pfam" id="PF09860"/>
    </source>
</evidence>
<name>A0A948RYA1_UNCEI</name>
<evidence type="ECO:0000313" key="3">
    <source>
        <dbReference type="Proteomes" id="UP000777784"/>
    </source>
</evidence>
<dbReference type="EMBL" id="JAHJDP010000098">
    <property type="protein sequence ID" value="MBU2692661.1"/>
    <property type="molecule type" value="Genomic_DNA"/>
</dbReference>
<protein>
    <submittedName>
        <fullName evidence="2">DUF2087 domain-containing protein</fullName>
    </submittedName>
</protein>
<dbReference type="Proteomes" id="UP000777784">
    <property type="component" value="Unassembled WGS sequence"/>
</dbReference>
<proteinExistence type="predicted"/>
<dbReference type="InterPro" id="IPR018656">
    <property type="entry name" value="DUF2087"/>
</dbReference>
<gene>
    <name evidence="2" type="ORF">KJ970_17230</name>
</gene>